<feature type="transmembrane region" description="Helical" evidence="8">
    <location>
        <begin position="143"/>
        <end position="165"/>
    </location>
</feature>
<evidence type="ECO:0000313" key="9">
    <source>
        <dbReference type="EMBL" id="MDI9242258.1"/>
    </source>
</evidence>
<feature type="transmembrane region" description="Helical" evidence="8">
    <location>
        <begin position="351"/>
        <end position="370"/>
    </location>
</feature>
<dbReference type="PANTHER" id="PTHR30330">
    <property type="entry name" value="AGSS FAMILY TRANSPORTER, SODIUM-ALANINE"/>
    <property type="match status" value="1"/>
</dbReference>
<dbReference type="GO" id="GO:0005886">
    <property type="term" value="C:plasma membrane"/>
    <property type="evidence" value="ECO:0007669"/>
    <property type="project" value="UniProtKB-SubCell"/>
</dbReference>
<dbReference type="AlphaFoldDB" id="A0AAP4BBR5"/>
<evidence type="ECO:0000256" key="3">
    <source>
        <dbReference type="ARBA" id="ARBA00022448"/>
    </source>
</evidence>
<dbReference type="EMBL" id="JASGBQ010000010">
    <property type="protein sequence ID" value="MDI9242258.1"/>
    <property type="molecule type" value="Genomic_DNA"/>
</dbReference>
<name>A0AAP4BBR5_9FIRM</name>
<keyword evidence="10" id="KW-1185">Reference proteome</keyword>
<evidence type="ECO:0000313" key="10">
    <source>
        <dbReference type="Proteomes" id="UP001300383"/>
    </source>
</evidence>
<dbReference type="NCBIfam" id="TIGR00835">
    <property type="entry name" value="agcS"/>
    <property type="match status" value="1"/>
</dbReference>
<comment type="similarity">
    <text evidence="2 8">Belongs to the alanine or glycine:cation symporter (AGCS) (TC 2.A.25) family.</text>
</comment>
<evidence type="ECO:0000256" key="2">
    <source>
        <dbReference type="ARBA" id="ARBA00009261"/>
    </source>
</evidence>
<feature type="transmembrane region" description="Helical" evidence="8">
    <location>
        <begin position="14"/>
        <end position="33"/>
    </location>
</feature>
<keyword evidence="3 8" id="KW-0813">Transport</keyword>
<keyword evidence="8" id="KW-0769">Symport</keyword>
<organism evidence="9 10">
    <name type="scientific">Fusibacillus kribbianus</name>
    <dbReference type="NCBI Taxonomy" id="3044208"/>
    <lineage>
        <taxon>Bacteria</taxon>
        <taxon>Bacillati</taxon>
        <taxon>Bacillota</taxon>
        <taxon>Clostridia</taxon>
        <taxon>Lachnospirales</taxon>
        <taxon>Lachnospiraceae</taxon>
        <taxon>Fusibacillus</taxon>
    </lineage>
</organism>
<feature type="transmembrane region" description="Helical" evidence="8">
    <location>
        <begin position="177"/>
        <end position="197"/>
    </location>
</feature>
<dbReference type="GO" id="GO:0005283">
    <property type="term" value="F:amino acid:sodium symporter activity"/>
    <property type="evidence" value="ECO:0007669"/>
    <property type="project" value="InterPro"/>
</dbReference>
<comment type="subcellular location">
    <subcellularLocation>
        <location evidence="1 8">Cell membrane</location>
        <topology evidence="1 8">Multi-pass membrane protein</topology>
    </subcellularLocation>
</comment>
<evidence type="ECO:0000256" key="1">
    <source>
        <dbReference type="ARBA" id="ARBA00004651"/>
    </source>
</evidence>
<feature type="transmembrane region" description="Helical" evidence="8">
    <location>
        <begin position="63"/>
        <end position="87"/>
    </location>
</feature>
<keyword evidence="7 8" id="KW-0472">Membrane</keyword>
<evidence type="ECO:0000256" key="5">
    <source>
        <dbReference type="ARBA" id="ARBA00022692"/>
    </source>
</evidence>
<feature type="transmembrane region" description="Helical" evidence="8">
    <location>
        <begin position="239"/>
        <end position="259"/>
    </location>
</feature>
<proteinExistence type="inferred from homology"/>
<feature type="transmembrane region" description="Helical" evidence="8">
    <location>
        <begin position="209"/>
        <end position="227"/>
    </location>
</feature>
<evidence type="ECO:0000256" key="4">
    <source>
        <dbReference type="ARBA" id="ARBA00022475"/>
    </source>
</evidence>
<evidence type="ECO:0000256" key="7">
    <source>
        <dbReference type="ARBA" id="ARBA00023136"/>
    </source>
</evidence>
<protein>
    <submittedName>
        <fullName evidence="9">Sodium:alanine symporter family protein</fullName>
    </submittedName>
</protein>
<dbReference type="PRINTS" id="PR00175">
    <property type="entry name" value="NAALASMPORT"/>
</dbReference>
<dbReference type="Gene3D" id="1.20.1740.10">
    <property type="entry name" value="Amino acid/polyamine transporter I"/>
    <property type="match status" value="1"/>
</dbReference>
<dbReference type="InterPro" id="IPR001463">
    <property type="entry name" value="Na/Ala_symport"/>
</dbReference>
<sequence>MSGLKSFLDTLNQFVWGIPMMVLLFGTHLLFTVRLKVPQRKIGKALRLSVTEDEGSEGEMSQFGALATALAATLGTGNIIGVSMAVALGGPGAVLWCWLTGLFGMATKYGEALLSVKYRERDRNGGYMGGPMYVMEKVLHRKALAVVFSLFAAFAAFGTGCSVQANAIAGVMETAFHVKPFITGLVILSLAAVVILGGTKKITGVCEKLIPFMAVFYLGGSAALLYINRGYLASALRLIVTAAFTPRAAAGGFVGTTVIQAARQGIARGLFSDESGLGTAPMAAAGARTRNPVRQALVAMTGTFWDTVVFCAVTGLVIVSSMLHKPELFAGLTDGALAEQSFGLMNRYGHVIFAVSLIVFAFATILGWCFYGERAVSYLFGESAVKYYRLLYLAAAFGGAVASMGVIWKISDLLNGLMAVPNLICLLGLQRVIAAETDYYLWGGRLEEDAAAKKA</sequence>
<dbReference type="PANTHER" id="PTHR30330:SF3">
    <property type="entry name" value="TRANSCRIPTIONAL REGULATOR, LRP FAMILY"/>
    <property type="match status" value="1"/>
</dbReference>
<comment type="caution">
    <text evidence="9">The sequence shown here is derived from an EMBL/GenBank/DDBJ whole genome shotgun (WGS) entry which is preliminary data.</text>
</comment>
<keyword evidence="6 8" id="KW-1133">Transmembrane helix</keyword>
<feature type="transmembrane region" description="Helical" evidence="8">
    <location>
        <begin position="93"/>
        <end position="114"/>
    </location>
</feature>
<gene>
    <name evidence="9" type="ORF">QJ036_07210</name>
</gene>
<keyword evidence="5 8" id="KW-0812">Transmembrane</keyword>
<feature type="transmembrane region" description="Helical" evidence="8">
    <location>
        <begin position="390"/>
        <end position="408"/>
    </location>
</feature>
<evidence type="ECO:0000256" key="8">
    <source>
        <dbReference type="RuleBase" id="RU363064"/>
    </source>
</evidence>
<reference evidence="9 10" key="1">
    <citation type="submission" date="2023-05" db="EMBL/GenBank/DDBJ databases">
        <title>[ruminococcus] sp. nov., isolated from a pig farm feces dump.</title>
        <authorList>
            <person name="Chang Y.-H."/>
        </authorList>
    </citation>
    <scope>NUCLEOTIDE SEQUENCE [LARGE SCALE GENOMIC DNA]</scope>
    <source>
        <strain evidence="9 10">YH-rum2234</strain>
    </source>
</reference>
<feature type="transmembrane region" description="Helical" evidence="8">
    <location>
        <begin position="297"/>
        <end position="319"/>
    </location>
</feature>
<dbReference type="Pfam" id="PF01235">
    <property type="entry name" value="Na_Ala_symp"/>
    <property type="match status" value="1"/>
</dbReference>
<keyword evidence="4 8" id="KW-1003">Cell membrane</keyword>
<evidence type="ECO:0000256" key="6">
    <source>
        <dbReference type="ARBA" id="ARBA00022989"/>
    </source>
</evidence>
<accession>A0AAP4BBR5</accession>
<dbReference type="Proteomes" id="UP001300383">
    <property type="component" value="Unassembled WGS sequence"/>
</dbReference>